<protein>
    <recommendedName>
        <fullName evidence="3">HEAT repeat-containing protein</fullName>
    </recommendedName>
</protein>
<organism evidence="1 2">
    <name type="scientific">Ruminococcus albus</name>
    <dbReference type="NCBI Taxonomy" id="1264"/>
    <lineage>
        <taxon>Bacteria</taxon>
        <taxon>Bacillati</taxon>
        <taxon>Bacillota</taxon>
        <taxon>Clostridia</taxon>
        <taxon>Eubacteriales</taxon>
        <taxon>Oscillospiraceae</taxon>
        <taxon>Ruminococcus</taxon>
    </lineage>
</organism>
<sequence length="518" mass="60544">MENVPKKTSYAKHIIKCYKDDLKYRISKKLMNYLPDLEGRMQWYADTLLKYSSFPLLYSALFYDPDIDDIRYIRDTASNVLSFNLDNAFLVNALMKKAPFESGSPDFDEWDKLNTVPKDYYGGDRLLLILGSAHPNGHVREQCLRRFLKHSTMLNHIIYRLNDNVHAVRRAAGEVLVEYLKRPDAHRELIRAIPYIEYVRRGERAHRDAAFSMNELDSLLRKAIAENKLKLRGGICYNAFTLHHDASQCDTLLELFRKENNGEQRVLLERLYLQTAPQPISCEVMNIFMKDEYEGVRRTVYAYRIQREGIWEGFEKLLCSKSRRIRKFAEQQLDKKCFDVAEYCRNHLPETMLALSDTGTKEDIPIIRPYLDTHPCEALTALVRLKAEDSSKLIYDNMHSDDPAVARTAYHLARGLKCFDTKQLLSMIRNDNSVPVLQWREISLLTKDSVWQVMPHLIRLAGEYPRLNRNILYLIKKNLHTKVKLPADLKNEIQQALRNRIQKGIPCEVNNCIFYVMN</sequence>
<evidence type="ECO:0000313" key="1">
    <source>
        <dbReference type="EMBL" id="SEL24664.1"/>
    </source>
</evidence>
<dbReference type="Proteomes" id="UP000186015">
    <property type="component" value="Unassembled WGS sequence"/>
</dbReference>
<dbReference type="InterPro" id="IPR016024">
    <property type="entry name" value="ARM-type_fold"/>
</dbReference>
<reference evidence="1 2" key="1">
    <citation type="submission" date="2016-10" db="EMBL/GenBank/DDBJ databases">
        <authorList>
            <person name="de Groot N.N."/>
        </authorList>
    </citation>
    <scope>NUCLEOTIDE SEQUENCE [LARGE SCALE GENOMIC DNA]</scope>
    <source>
        <strain evidence="1 2">KH2T6</strain>
    </source>
</reference>
<evidence type="ECO:0000313" key="2">
    <source>
        <dbReference type="Proteomes" id="UP000186015"/>
    </source>
</evidence>
<dbReference type="RefSeq" id="WP_074835099.1">
    <property type="nucleotide sequence ID" value="NZ_FOAT01000016.1"/>
</dbReference>
<proteinExistence type="predicted"/>
<dbReference type="AlphaFoldDB" id="A0A1H7NMS6"/>
<name>A0A1H7NMS6_RUMAL</name>
<accession>A0A1H7NMS6</accession>
<dbReference type="OrthoDB" id="9776303at2"/>
<dbReference type="EMBL" id="FOAT01000016">
    <property type="protein sequence ID" value="SEL24664.1"/>
    <property type="molecule type" value="Genomic_DNA"/>
</dbReference>
<evidence type="ECO:0008006" key="3">
    <source>
        <dbReference type="Google" id="ProtNLM"/>
    </source>
</evidence>
<dbReference type="SUPFAM" id="SSF48371">
    <property type="entry name" value="ARM repeat"/>
    <property type="match status" value="1"/>
</dbReference>
<gene>
    <name evidence="1" type="ORF">SAMN05216469_11610</name>
</gene>